<evidence type="ECO:0000313" key="2">
    <source>
        <dbReference type="Proteomes" id="UP001055879"/>
    </source>
</evidence>
<gene>
    <name evidence="1" type="ORF">L6452_13923</name>
</gene>
<sequence length="84" mass="9512">MFESSIVGFQLSPPPKSFEDQTNSKLKHTRAGIISMTNVDLNTNVGRFFIALAPKQSFDGSFQTTVLPHQISLLMIRYLNLRRL</sequence>
<comment type="caution">
    <text evidence="1">The sequence shown here is derived from an EMBL/GenBank/DDBJ whole genome shotgun (WGS) entry which is preliminary data.</text>
</comment>
<proteinExistence type="predicted"/>
<dbReference type="EMBL" id="CM042050">
    <property type="protein sequence ID" value="KAI3734454.1"/>
    <property type="molecule type" value="Genomic_DNA"/>
</dbReference>
<name>A0ACB9CJI5_ARCLA</name>
<reference evidence="1 2" key="2">
    <citation type="journal article" date="2022" name="Mol. Ecol. Resour.">
        <title>The genomes of chicory, endive, great burdock and yacon provide insights into Asteraceae paleo-polyploidization history and plant inulin production.</title>
        <authorList>
            <person name="Fan W."/>
            <person name="Wang S."/>
            <person name="Wang H."/>
            <person name="Wang A."/>
            <person name="Jiang F."/>
            <person name="Liu H."/>
            <person name="Zhao H."/>
            <person name="Xu D."/>
            <person name="Zhang Y."/>
        </authorList>
    </citation>
    <scope>NUCLEOTIDE SEQUENCE [LARGE SCALE GENOMIC DNA]</scope>
    <source>
        <strain evidence="2">cv. Niubang</strain>
    </source>
</reference>
<reference evidence="2" key="1">
    <citation type="journal article" date="2022" name="Mol. Ecol. Resour.">
        <title>The genomes of chicory, endive, great burdock and yacon provide insights into Asteraceae palaeo-polyploidization history and plant inulin production.</title>
        <authorList>
            <person name="Fan W."/>
            <person name="Wang S."/>
            <person name="Wang H."/>
            <person name="Wang A."/>
            <person name="Jiang F."/>
            <person name="Liu H."/>
            <person name="Zhao H."/>
            <person name="Xu D."/>
            <person name="Zhang Y."/>
        </authorList>
    </citation>
    <scope>NUCLEOTIDE SEQUENCE [LARGE SCALE GENOMIC DNA]</scope>
    <source>
        <strain evidence="2">cv. Niubang</strain>
    </source>
</reference>
<accession>A0ACB9CJI5</accession>
<dbReference type="Proteomes" id="UP001055879">
    <property type="component" value="Linkage Group LG04"/>
</dbReference>
<organism evidence="1 2">
    <name type="scientific">Arctium lappa</name>
    <name type="common">Greater burdock</name>
    <name type="synonym">Lappa major</name>
    <dbReference type="NCBI Taxonomy" id="4217"/>
    <lineage>
        <taxon>Eukaryota</taxon>
        <taxon>Viridiplantae</taxon>
        <taxon>Streptophyta</taxon>
        <taxon>Embryophyta</taxon>
        <taxon>Tracheophyta</taxon>
        <taxon>Spermatophyta</taxon>
        <taxon>Magnoliopsida</taxon>
        <taxon>eudicotyledons</taxon>
        <taxon>Gunneridae</taxon>
        <taxon>Pentapetalae</taxon>
        <taxon>asterids</taxon>
        <taxon>campanulids</taxon>
        <taxon>Asterales</taxon>
        <taxon>Asteraceae</taxon>
        <taxon>Carduoideae</taxon>
        <taxon>Cardueae</taxon>
        <taxon>Arctiinae</taxon>
        <taxon>Arctium</taxon>
    </lineage>
</organism>
<evidence type="ECO:0000313" key="1">
    <source>
        <dbReference type="EMBL" id="KAI3734454.1"/>
    </source>
</evidence>
<keyword evidence="2" id="KW-1185">Reference proteome</keyword>
<protein>
    <submittedName>
        <fullName evidence="1">Uncharacterized protein</fullName>
    </submittedName>
</protein>